<name>A0AAV5TKG1_9BILA</name>
<evidence type="ECO:0000256" key="1">
    <source>
        <dbReference type="SAM" id="MobiDB-lite"/>
    </source>
</evidence>
<feature type="non-terminal residue" evidence="2">
    <location>
        <position position="1"/>
    </location>
</feature>
<evidence type="ECO:0000313" key="3">
    <source>
        <dbReference type="Proteomes" id="UP001432027"/>
    </source>
</evidence>
<feature type="compositionally biased region" description="Basic residues" evidence="1">
    <location>
        <begin position="144"/>
        <end position="153"/>
    </location>
</feature>
<feature type="compositionally biased region" description="Basic and acidic residues" evidence="1">
    <location>
        <begin position="157"/>
        <end position="167"/>
    </location>
</feature>
<keyword evidence="3" id="KW-1185">Reference proteome</keyword>
<dbReference type="Proteomes" id="UP001432027">
    <property type="component" value="Unassembled WGS sequence"/>
</dbReference>
<dbReference type="AlphaFoldDB" id="A0AAV5TKG1"/>
<protein>
    <submittedName>
        <fullName evidence="2">Uncharacterized protein</fullName>
    </submittedName>
</protein>
<gene>
    <name evidence="2" type="ORF">PENTCL1PPCAC_16924</name>
</gene>
<dbReference type="EMBL" id="BTSX01000004">
    <property type="protein sequence ID" value="GMS94748.1"/>
    <property type="molecule type" value="Genomic_DNA"/>
</dbReference>
<reference evidence="2" key="1">
    <citation type="submission" date="2023-10" db="EMBL/GenBank/DDBJ databases">
        <title>Genome assembly of Pristionchus species.</title>
        <authorList>
            <person name="Yoshida K."/>
            <person name="Sommer R.J."/>
        </authorList>
    </citation>
    <scope>NUCLEOTIDE SEQUENCE</scope>
    <source>
        <strain evidence="2">RS0144</strain>
    </source>
</reference>
<sequence length="174" mass="19286">CYYRHNNRGSDETEQRLKSFNLELTPSSETYAQMDCEVDLRGCNSVLDLLNVRANGEAINAGQEILVGSRLICSEHFCSLVTNWDRCDERSKNNRQTRSSADSTAVKCPLSHLKAVNAESHRVVDKVSAKAAKVTKPSKSGSKTTKKSTKKSSVRTTKGETRKRTVVEESDASE</sequence>
<evidence type="ECO:0000313" key="2">
    <source>
        <dbReference type="EMBL" id="GMS94748.1"/>
    </source>
</evidence>
<feature type="compositionally biased region" description="Low complexity" evidence="1">
    <location>
        <begin position="129"/>
        <end position="143"/>
    </location>
</feature>
<feature type="region of interest" description="Disordered" evidence="1">
    <location>
        <begin position="127"/>
        <end position="174"/>
    </location>
</feature>
<accession>A0AAV5TKG1</accession>
<organism evidence="2 3">
    <name type="scientific">Pristionchus entomophagus</name>
    <dbReference type="NCBI Taxonomy" id="358040"/>
    <lineage>
        <taxon>Eukaryota</taxon>
        <taxon>Metazoa</taxon>
        <taxon>Ecdysozoa</taxon>
        <taxon>Nematoda</taxon>
        <taxon>Chromadorea</taxon>
        <taxon>Rhabditida</taxon>
        <taxon>Rhabditina</taxon>
        <taxon>Diplogasteromorpha</taxon>
        <taxon>Diplogasteroidea</taxon>
        <taxon>Neodiplogasteridae</taxon>
        <taxon>Pristionchus</taxon>
    </lineage>
</organism>
<proteinExistence type="predicted"/>
<comment type="caution">
    <text evidence="2">The sequence shown here is derived from an EMBL/GenBank/DDBJ whole genome shotgun (WGS) entry which is preliminary data.</text>
</comment>
<feature type="non-terminal residue" evidence="2">
    <location>
        <position position="174"/>
    </location>
</feature>